<dbReference type="PANTHER" id="PTHR31184:SF2">
    <property type="entry name" value="HUNTINGTIN-INTERACTING PROTEIN K"/>
    <property type="match status" value="1"/>
</dbReference>
<dbReference type="Gramene" id="PRQ30316">
    <property type="protein sequence ID" value="PRQ30316"/>
    <property type="gene ID" value="RchiOBHm_Chr5g0023271"/>
</dbReference>
<gene>
    <name evidence="2" type="ORF">RchiOBHm_Chr5g0023271</name>
</gene>
<evidence type="ECO:0000313" key="2">
    <source>
        <dbReference type="EMBL" id="PRQ30316.1"/>
    </source>
</evidence>
<proteinExistence type="predicted"/>
<comment type="caution">
    <text evidence="2">The sequence shown here is derived from an EMBL/GenBank/DDBJ whole genome shotgun (WGS) entry which is preliminary data.</text>
</comment>
<accession>A0A2P6Q811</accession>
<evidence type="ECO:0000256" key="1">
    <source>
        <dbReference type="SAM" id="Phobius"/>
    </source>
</evidence>
<dbReference type="AlphaFoldDB" id="A0A2P6Q811"/>
<keyword evidence="1" id="KW-0472">Membrane</keyword>
<reference evidence="2 3" key="1">
    <citation type="journal article" date="2018" name="Nat. Genet.">
        <title>The Rosa genome provides new insights in the design of modern roses.</title>
        <authorList>
            <person name="Bendahmane M."/>
        </authorList>
    </citation>
    <scope>NUCLEOTIDE SEQUENCE [LARGE SCALE GENOMIC DNA]</scope>
    <source>
        <strain evidence="3">cv. Old Blush</strain>
    </source>
</reference>
<dbReference type="STRING" id="74649.A0A2P6Q811"/>
<feature type="transmembrane region" description="Helical" evidence="1">
    <location>
        <begin position="91"/>
        <end position="119"/>
    </location>
</feature>
<dbReference type="InterPro" id="IPR052617">
    <property type="entry name" value="Huntingtin-int_K"/>
</dbReference>
<dbReference type="GO" id="GO:0050821">
    <property type="term" value="P:protein stabilization"/>
    <property type="evidence" value="ECO:0007669"/>
    <property type="project" value="TreeGrafter"/>
</dbReference>
<protein>
    <submittedName>
        <fullName evidence="2">Uncharacterized protein</fullName>
    </submittedName>
</protein>
<organism evidence="2 3">
    <name type="scientific">Rosa chinensis</name>
    <name type="common">China rose</name>
    <dbReference type="NCBI Taxonomy" id="74649"/>
    <lineage>
        <taxon>Eukaryota</taxon>
        <taxon>Viridiplantae</taxon>
        <taxon>Streptophyta</taxon>
        <taxon>Embryophyta</taxon>
        <taxon>Tracheophyta</taxon>
        <taxon>Spermatophyta</taxon>
        <taxon>Magnoliopsida</taxon>
        <taxon>eudicotyledons</taxon>
        <taxon>Gunneridae</taxon>
        <taxon>Pentapetalae</taxon>
        <taxon>rosids</taxon>
        <taxon>fabids</taxon>
        <taxon>Rosales</taxon>
        <taxon>Rosaceae</taxon>
        <taxon>Rosoideae</taxon>
        <taxon>Rosoideae incertae sedis</taxon>
        <taxon>Rosa</taxon>
    </lineage>
</organism>
<keyword evidence="3" id="KW-1185">Reference proteome</keyword>
<keyword evidence="1" id="KW-0812">Transmembrane</keyword>
<sequence length="121" mass="13733">MDPKNKFTGSRQQQSKAFDKLTDRVEDHQLDSTRFQEAVASIAATSEANLEAMIKREKELATLKINPHDVEIIVINMFLGLNWNSEAGSEFLRILIITSYLLLVSSFLVFFISIICPFVHS</sequence>
<keyword evidence="1" id="KW-1133">Transmembrane helix</keyword>
<evidence type="ECO:0000313" key="3">
    <source>
        <dbReference type="Proteomes" id="UP000238479"/>
    </source>
</evidence>
<dbReference type="Proteomes" id="UP000238479">
    <property type="component" value="Chromosome 5"/>
</dbReference>
<dbReference type="PANTHER" id="PTHR31184">
    <property type="entry name" value="HUNTINGTIN-INTERACTING PROTEIN K FAMILY MEMBER"/>
    <property type="match status" value="1"/>
</dbReference>
<dbReference type="EMBL" id="PDCK01000043">
    <property type="protein sequence ID" value="PRQ30316.1"/>
    <property type="molecule type" value="Genomic_DNA"/>
</dbReference>
<name>A0A2P6Q811_ROSCH</name>